<organism evidence="1 2">
    <name type="scientific">Ditylenchus dipsaci</name>
    <dbReference type="NCBI Taxonomy" id="166011"/>
    <lineage>
        <taxon>Eukaryota</taxon>
        <taxon>Metazoa</taxon>
        <taxon>Ecdysozoa</taxon>
        <taxon>Nematoda</taxon>
        <taxon>Chromadorea</taxon>
        <taxon>Rhabditida</taxon>
        <taxon>Tylenchina</taxon>
        <taxon>Tylenchomorpha</taxon>
        <taxon>Sphaerularioidea</taxon>
        <taxon>Anguinidae</taxon>
        <taxon>Anguininae</taxon>
        <taxon>Ditylenchus</taxon>
    </lineage>
</organism>
<name>A0A915E190_9BILA</name>
<dbReference type="AlphaFoldDB" id="A0A915E190"/>
<evidence type="ECO:0000313" key="2">
    <source>
        <dbReference type="WBParaSite" id="jg25120"/>
    </source>
</evidence>
<reference evidence="2" key="1">
    <citation type="submission" date="2022-11" db="UniProtKB">
        <authorList>
            <consortium name="WormBaseParasite"/>
        </authorList>
    </citation>
    <scope>IDENTIFICATION</scope>
</reference>
<evidence type="ECO:0000313" key="1">
    <source>
        <dbReference type="Proteomes" id="UP000887574"/>
    </source>
</evidence>
<keyword evidence="1" id="KW-1185">Reference proteome</keyword>
<dbReference type="WBParaSite" id="jg25120">
    <property type="protein sequence ID" value="jg25120"/>
    <property type="gene ID" value="jg25120"/>
</dbReference>
<proteinExistence type="predicted"/>
<dbReference type="Proteomes" id="UP000887574">
    <property type="component" value="Unplaced"/>
</dbReference>
<protein>
    <submittedName>
        <fullName evidence="2">Uncharacterized protein</fullName>
    </submittedName>
</protein>
<sequence>MNSVIFSYDLYAQGMPPMSQANYFVQLRAKACQSSRFRNSCFPNPRWISWCGSSARFSTQSFMFPTEQTFDGVSIGHEVQTSYNANVQDDQIVHVSGAGVSLVN</sequence>
<accession>A0A915E190</accession>